<name>A0ABY9T3A6_BREBE</name>
<evidence type="ECO:0000256" key="2">
    <source>
        <dbReference type="ARBA" id="ARBA00022723"/>
    </source>
</evidence>
<dbReference type="EC" id="3.5.4.5" evidence="6"/>
<dbReference type="SUPFAM" id="SSF53927">
    <property type="entry name" value="Cytidine deaminase-like"/>
    <property type="match status" value="1"/>
</dbReference>
<dbReference type="InterPro" id="IPR002125">
    <property type="entry name" value="CMP_dCMP_dom"/>
</dbReference>
<dbReference type="PROSITE" id="PS00903">
    <property type="entry name" value="CYT_DCMP_DEAMINASES_1"/>
    <property type="match status" value="1"/>
</dbReference>
<reference evidence="6 7" key="1">
    <citation type="submission" date="2023-09" db="EMBL/GenBank/DDBJ databases">
        <title>Complete Genome and Methylome dissection of Bacillus brevis NEB573 original source of BbsI restriction endonuclease.</title>
        <authorList>
            <person name="Fomenkov A."/>
            <person name="Roberts R.D."/>
        </authorList>
    </citation>
    <scope>NUCLEOTIDE SEQUENCE [LARGE SCALE GENOMIC DNA]</scope>
    <source>
        <strain evidence="6 7">NEB573</strain>
    </source>
</reference>
<keyword evidence="2" id="KW-0479">Metal-binding</keyword>
<evidence type="ECO:0000313" key="7">
    <source>
        <dbReference type="Proteomes" id="UP001256827"/>
    </source>
</evidence>
<dbReference type="Gene3D" id="3.40.140.10">
    <property type="entry name" value="Cytidine Deaminase, domain 2"/>
    <property type="match status" value="1"/>
</dbReference>
<comment type="similarity">
    <text evidence="1">Belongs to the cytidine and deoxycytidylate deaminase family.</text>
</comment>
<accession>A0ABY9T3A6</accession>
<dbReference type="Proteomes" id="UP001256827">
    <property type="component" value="Chromosome"/>
</dbReference>
<dbReference type="PANTHER" id="PTHR11644:SF2">
    <property type="entry name" value="CYTIDINE DEAMINASE"/>
    <property type="match status" value="1"/>
</dbReference>
<keyword evidence="4" id="KW-0862">Zinc</keyword>
<dbReference type="CDD" id="cd01283">
    <property type="entry name" value="cytidine_deaminase"/>
    <property type="match status" value="1"/>
</dbReference>
<evidence type="ECO:0000256" key="1">
    <source>
        <dbReference type="ARBA" id="ARBA00006576"/>
    </source>
</evidence>
<dbReference type="GO" id="GO:0004126">
    <property type="term" value="F:cytidine deaminase activity"/>
    <property type="evidence" value="ECO:0007669"/>
    <property type="project" value="UniProtKB-EC"/>
</dbReference>
<feature type="domain" description="CMP/dCMP-type deaminase" evidence="5">
    <location>
        <begin position="8"/>
        <end position="138"/>
    </location>
</feature>
<proteinExistence type="inferred from homology"/>
<evidence type="ECO:0000256" key="3">
    <source>
        <dbReference type="ARBA" id="ARBA00022801"/>
    </source>
</evidence>
<evidence type="ECO:0000256" key="4">
    <source>
        <dbReference type="ARBA" id="ARBA00022833"/>
    </source>
</evidence>
<gene>
    <name evidence="6" type="ORF">RGB73_22310</name>
</gene>
<dbReference type="PANTHER" id="PTHR11644">
    <property type="entry name" value="CYTIDINE DEAMINASE"/>
    <property type="match status" value="1"/>
</dbReference>
<organism evidence="6 7">
    <name type="scientific">Brevibacillus brevis</name>
    <name type="common">Bacillus brevis</name>
    <dbReference type="NCBI Taxonomy" id="1393"/>
    <lineage>
        <taxon>Bacteria</taxon>
        <taxon>Bacillati</taxon>
        <taxon>Bacillota</taxon>
        <taxon>Bacilli</taxon>
        <taxon>Bacillales</taxon>
        <taxon>Paenibacillaceae</taxon>
        <taxon>Brevibacillus</taxon>
    </lineage>
</organism>
<evidence type="ECO:0000313" key="6">
    <source>
        <dbReference type="EMBL" id="WNC13407.1"/>
    </source>
</evidence>
<protein>
    <submittedName>
        <fullName evidence="6">Cytidine deaminase</fullName>
        <ecNumber evidence="6">3.5.4.5</ecNumber>
    </submittedName>
</protein>
<sequence length="138" mass="15136">MSIKEDREKDVELIEAAKQMLKSRFREGKHHVGAAVRTKSGNIYAAVNLDAYIGRVAVCAEAIAMGKAVSEGEEELLAIAAVYADSPEADPHLVSPCGMCRELISDYGEQIQVIMPDGPGLFRKKGIMELLPEKYTRE</sequence>
<dbReference type="NCBIfam" id="NF005314">
    <property type="entry name" value="PRK06848.1"/>
    <property type="match status" value="1"/>
</dbReference>
<dbReference type="Pfam" id="PF00383">
    <property type="entry name" value="dCMP_cyt_deam_1"/>
    <property type="match status" value="1"/>
</dbReference>
<dbReference type="InterPro" id="IPR016193">
    <property type="entry name" value="Cytidine_deaminase-like"/>
</dbReference>
<dbReference type="InterPro" id="IPR016192">
    <property type="entry name" value="APOBEC/CMP_deaminase_Zn-bd"/>
</dbReference>
<dbReference type="EMBL" id="CP134050">
    <property type="protein sequence ID" value="WNC13407.1"/>
    <property type="molecule type" value="Genomic_DNA"/>
</dbReference>
<keyword evidence="7" id="KW-1185">Reference proteome</keyword>
<dbReference type="PROSITE" id="PS51747">
    <property type="entry name" value="CYT_DCMP_DEAMINASES_2"/>
    <property type="match status" value="1"/>
</dbReference>
<dbReference type="RefSeq" id="WP_310764913.1">
    <property type="nucleotide sequence ID" value="NZ_CP134050.1"/>
</dbReference>
<keyword evidence="3 6" id="KW-0378">Hydrolase</keyword>
<evidence type="ECO:0000259" key="5">
    <source>
        <dbReference type="PROSITE" id="PS51747"/>
    </source>
</evidence>
<dbReference type="InterPro" id="IPR050202">
    <property type="entry name" value="Cyt/Deoxycyt_deaminase"/>
</dbReference>